<dbReference type="Gene3D" id="3.40.50.10540">
    <property type="entry name" value="Crotonobetainyl-coa:carnitine coa-transferase, domain 1"/>
    <property type="match status" value="1"/>
</dbReference>
<dbReference type="Proteomes" id="UP000648984">
    <property type="component" value="Unassembled WGS sequence"/>
</dbReference>
<comment type="caution">
    <text evidence="2">The sequence shown here is derived from an EMBL/GenBank/DDBJ whole genome shotgun (WGS) entry which is preliminary data.</text>
</comment>
<proteinExistence type="predicted"/>
<dbReference type="RefSeq" id="WP_169258637.1">
    <property type="nucleotide sequence ID" value="NZ_WTVQ01000002.1"/>
</dbReference>
<dbReference type="Gene3D" id="3.30.1540.10">
    <property type="entry name" value="formyl-coa transferase, domain 3"/>
    <property type="match status" value="1"/>
</dbReference>
<evidence type="ECO:0000313" key="2">
    <source>
        <dbReference type="EMBL" id="NMG73487.1"/>
    </source>
</evidence>
<evidence type="ECO:0000313" key="3">
    <source>
        <dbReference type="Proteomes" id="UP000648984"/>
    </source>
</evidence>
<organism evidence="2 3">
    <name type="scientific">Aromatoleum diolicum</name>
    <dbReference type="NCBI Taxonomy" id="75796"/>
    <lineage>
        <taxon>Bacteria</taxon>
        <taxon>Pseudomonadati</taxon>
        <taxon>Pseudomonadota</taxon>
        <taxon>Betaproteobacteria</taxon>
        <taxon>Rhodocyclales</taxon>
        <taxon>Rhodocyclaceae</taxon>
        <taxon>Aromatoleum</taxon>
    </lineage>
</organism>
<dbReference type="Pfam" id="PF02515">
    <property type="entry name" value="CoA_transf_3"/>
    <property type="match status" value="1"/>
</dbReference>
<reference evidence="2 3" key="1">
    <citation type="submission" date="2019-12" db="EMBL/GenBank/DDBJ databases">
        <title>Comparative genomics gives insights into the taxonomy of the Azoarcus-Aromatoleum group and reveals separate origins of nif in the plant-associated Azoarcus and non-plant-associated Aromatoleum sub-groups.</title>
        <authorList>
            <person name="Lafos M."/>
            <person name="Maluk M."/>
            <person name="Batista M."/>
            <person name="Junghare M."/>
            <person name="Carmona M."/>
            <person name="Faoro H."/>
            <person name="Cruz L.M."/>
            <person name="Battistoni F."/>
            <person name="De Souza E."/>
            <person name="Pedrosa F."/>
            <person name="Chen W.-M."/>
            <person name="Poole P.S."/>
            <person name="Dixon R.A."/>
            <person name="James E.K."/>
        </authorList>
    </citation>
    <scope>NUCLEOTIDE SEQUENCE [LARGE SCALE GENOMIC DNA]</scope>
    <source>
        <strain evidence="2 3">22Lin</strain>
    </source>
</reference>
<dbReference type="InterPro" id="IPR044855">
    <property type="entry name" value="CoA-Trfase_III_dom3_sf"/>
</dbReference>
<sequence length="393" mass="42468">MRPLEGITVITLEHAIAAPFATRQLADLGARVIKVERPGVGDFARGYDERVRGLASHFVWTNRSKESLTLDVKDPEAQTILKRLIVEEADIVVQNLAPGAAARLGLSYAELSALKPEIIVCDISGYGSDGPYRDKKAYDLLIQSESGFLSVTGTEEEPSKAGPSIADISAGMYAYSNILAALLQRKKTGRGQHLDISMLESLVEWTTYPLYYAFDGAAPPRRTGASHATIYPYGPFPAGDGKVVMLGLQNEREWAAFCGKVLLQPGLAREERFSSNSKRSAARDALRGIIVEAFAGLTAEQVIARLEDAQIANAHVNDMHAVWAHPQLQARNRWREVGTSVGTVPALLPPGSWEEGEPRMDPVPALGEHSDAILAGLGYSSDRIAALRSAGVI</sequence>
<dbReference type="PANTHER" id="PTHR48207:SF3">
    <property type="entry name" value="SUCCINATE--HYDROXYMETHYLGLUTARATE COA-TRANSFERASE"/>
    <property type="match status" value="1"/>
</dbReference>
<name>A0ABX1Q7V7_9RHOO</name>
<dbReference type="InterPro" id="IPR050483">
    <property type="entry name" value="CoA-transferase_III_domain"/>
</dbReference>
<dbReference type="PANTHER" id="PTHR48207">
    <property type="entry name" value="SUCCINATE--HYDROXYMETHYLGLUTARATE COA-TRANSFERASE"/>
    <property type="match status" value="1"/>
</dbReference>
<dbReference type="InterPro" id="IPR023606">
    <property type="entry name" value="CoA-Trfase_III_dom_1_sf"/>
</dbReference>
<dbReference type="EMBL" id="WTVQ01000002">
    <property type="protein sequence ID" value="NMG73487.1"/>
    <property type="molecule type" value="Genomic_DNA"/>
</dbReference>
<evidence type="ECO:0000256" key="1">
    <source>
        <dbReference type="ARBA" id="ARBA00022679"/>
    </source>
</evidence>
<keyword evidence="3" id="KW-1185">Reference proteome</keyword>
<gene>
    <name evidence="2" type="ORF">GPA25_01820</name>
</gene>
<dbReference type="InterPro" id="IPR003673">
    <property type="entry name" value="CoA-Trfase_fam_III"/>
</dbReference>
<dbReference type="SUPFAM" id="SSF89796">
    <property type="entry name" value="CoA-transferase family III (CaiB/BaiF)"/>
    <property type="match status" value="1"/>
</dbReference>
<dbReference type="GO" id="GO:0016740">
    <property type="term" value="F:transferase activity"/>
    <property type="evidence" value="ECO:0007669"/>
    <property type="project" value="UniProtKB-KW"/>
</dbReference>
<keyword evidence="1 2" id="KW-0808">Transferase</keyword>
<accession>A0ABX1Q7V7</accession>
<protein>
    <submittedName>
        <fullName evidence="2">CoA transferase</fullName>
    </submittedName>
</protein>